<sequence length="200" mass="21777">MNARKLCFSVTSVLFLVILVFPSVLSADDTASNNQEYQEDNDDDDDDDSPPENVDFEPFSVDDEIGERLAAPGAAIGRCPPPARKSTQELCSRPLCSHDANCTHSARDNSTQLVCCYNGCVRACVLPMDAPIAFDWIEKPSQLEQSIAPSETNAAESMALPGGCIVSTTQYNKLETFKMNQHVSHCFCDIGGIFCKIAES</sequence>
<dbReference type="InParanoid" id="A0A482WHU9"/>
<dbReference type="OrthoDB" id="8188833at2759"/>
<dbReference type="AlphaFoldDB" id="A0A482WHU9"/>
<dbReference type="GO" id="GO:0030414">
    <property type="term" value="F:peptidase inhibitor activity"/>
    <property type="evidence" value="ECO:0007669"/>
    <property type="project" value="InterPro"/>
</dbReference>
<evidence type="ECO:0000256" key="1">
    <source>
        <dbReference type="SAM" id="MobiDB-lite"/>
    </source>
</evidence>
<feature type="domain" description="WAP" evidence="3">
    <location>
        <begin position="72"/>
        <end position="128"/>
    </location>
</feature>
<dbReference type="Gene3D" id="4.10.75.10">
    <property type="entry name" value="Elafin-like"/>
    <property type="match status" value="1"/>
</dbReference>
<dbReference type="Proteomes" id="UP000291343">
    <property type="component" value="Unassembled WGS sequence"/>
</dbReference>
<gene>
    <name evidence="4" type="ORF">LSTR_LSTR009816</name>
</gene>
<evidence type="ECO:0000313" key="5">
    <source>
        <dbReference type="Proteomes" id="UP000291343"/>
    </source>
</evidence>
<organism evidence="4 5">
    <name type="scientific">Laodelphax striatellus</name>
    <name type="common">Small brown planthopper</name>
    <name type="synonym">Delphax striatella</name>
    <dbReference type="NCBI Taxonomy" id="195883"/>
    <lineage>
        <taxon>Eukaryota</taxon>
        <taxon>Metazoa</taxon>
        <taxon>Ecdysozoa</taxon>
        <taxon>Arthropoda</taxon>
        <taxon>Hexapoda</taxon>
        <taxon>Insecta</taxon>
        <taxon>Pterygota</taxon>
        <taxon>Neoptera</taxon>
        <taxon>Paraneoptera</taxon>
        <taxon>Hemiptera</taxon>
        <taxon>Auchenorrhyncha</taxon>
        <taxon>Fulgoroidea</taxon>
        <taxon>Delphacidae</taxon>
        <taxon>Criomorphinae</taxon>
        <taxon>Laodelphax</taxon>
    </lineage>
</organism>
<proteinExistence type="predicted"/>
<dbReference type="InterPro" id="IPR036645">
    <property type="entry name" value="Elafin-like_sf"/>
</dbReference>
<dbReference type="InterPro" id="IPR008197">
    <property type="entry name" value="WAP_dom"/>
</dbReference>
<comment type="caution">
    <text evidence="4">The sequence shown here is derived from an EMBL/GenBank/DDBJ whole genome shotgun (WGS) entry which is preliminary data.</text>
</comment>
<dbReference type="GO" id="GO:0005576">
    <property type="term" value="C:extracellular region"/>
    <property type="evidence" value="ECO:0007669"/>
    <property type="project" value="InterPro"/>
</dbReference>
<feature type="region of interest" description="Disordered" evidence="1">
    <location>
        <begin position="31"/>
        <end position="58"/>
    </location>
</feature>
<evidence type="ECO:0000313" key="4">
    <source>
        <dbReference type="EMBL" id="RZF33087.1"/>
    </source>
</evidence>
<evidence type="ECO:0000256" key="2">
    <source>
        <dbReference type="SAM" id="SignalP"/>
    </source>
</evidence>
<feature type="chain" id="PRO_5019788941" description="WAP domain-containing protein" evidence="2">
    <location>
        <begin position="27"/>
        <end position="200"/>
    </location>
</feature>
<reference evidence="4 5" key="1">
    <citation type="journal article" date="2017" name="Gigascience">
        <title>Genome sequence of the small brown planthopper, Laodelphax striatellus.</title>
        <authorList>
            <person name="Zhu J."/>
            <person name="Jiang F."/>
            <person name="Wang X."/>
            <person name="Yang P."/>
            <person name="Bao Y."/>
            <person name="Zhao W."/>
            <person name="Wang W."/>
            <person name="Lu H."/>
            <person name="Wang Q."/>
            <person name="Cui N."/>
            <person name="Li J."/>
            <person name="Chen X."/>
            <person name="Luo L."/>
            <person name="Yu J."/>
            <person name="Kang L."/>
            <person name="Cui F."/>
        </authorList>
    </citation>
    <scope>NUCLEOTIDE SEQUENCE [LARGE SCALE GENOMIC DNA]</scope>
    <source>
        <strain evidence="4">Lst14</strain>
    </source>
</reference>
<keyword evidence="2" id="KW-0732">Signal</keyword>
<evidence type="ECO:0000259" key="3">
    <source>
        <dbReference type="PROSITE" id="PS51390"/>
    </source>
</evidence>
<feature type="signal peptide" evidence="2">
    <location>
        <begin position="1"/>
        <end position="26"/>
    </location>
</feature>
<name>A0A482WHU9_LAOST</name>
<keyword evidence="5" id="KW-1185">Reference proteome</keyword>
<protein>
    <recommendedName>
        <fullName evidence="3">WAP domain-containing protein</fullName>
    </recommendedName>
</protein>
<dbReference type="EMBL" id="QKKF02034882">
    <property type="protein sequence ID" value="RZF33087.1"/>
    <property type="molecule type" value="Genomic_DNA"/>
</dbReference>
<feature type="compositionally biased region" description="Acidic residues" evidence="1">
    <location>
        <begin position="37"/>
        <end position="50"/>
    </location>
</feature>
<accession>A0A482WHU9</accession>
<dbReference type="PROSITE" id="PS51390">
    <property type="entry name" value="WAP"/>
    <property type="match status" value="1"/>
</dbReference>